<protein>
    <submittedName>
        <fullName evidence="1">Uncharacterized protein</fullName>
    </submittedName>
</protein>
<proteinExistence type="predicted"/>
<dbReference type="AlphaFoldDB" id="A0A0A9GMW3"/>
<sequence length="21" mass="2552">MDTEKIFCTIYYELIINENKA</sequence>
<accession>A0A0A9GMW3</accession>
<evidence type="ECO:0000313" key="1">
    <source>
        <dbReference type="EMBL" id="JAE23891.1"/>
    </source>
</evidence>
<dbReference type="EMBL" id="GBRH01174005">
    <property type="protein sequence ID" value="JAE23891.1"/>
    <property type="molecule type" value="Transcribed_RNA"/>
</dbReference>
<organism evidence="1">
    <name type="scientific">Arundo donax</name>
    <name type="common">Giant reed</name>
    <name type="synonym">Donax arundinaceus</name>
    <dbReference type="NCBI Taxonomy" id="35708"/>
    <lineage>
        <taxon>Eukaryota</taxon>
        <taxon>Viridiplantae</taxon>
        <taxon>Streptophyta</taxon>
        <taxon>Embryophyta</taxon>
        <taxon>Tracheophyta</taxon>
        <taxon>Spermatophyta</taxon>
        <taxon>Magnoliopsida</taxon>
        <taxon>Liliopsida</taxon>
        <taxon>Poales</taxon>
        <taxon>Poaceae</taxon>
        <taxon>PACMAD clade</taxon>
        <taxon>Arundinoideae</taxon>
        <taxon>Arundineae</taxon>
        <taxon>Arundo</taxon>
    </lineage>
</organism>
<reference evidence="1" key="2">
    <citation type="journal article" date="2015" name="Data Brief">
        <title>Shoot transcriptome of the giant reed, Arundo donax.</title>
        <authorList>
            <person name="Barrero R.A."/>
            <person name="Guerrero F.D."/>
            <person name="Moolhuijzen P."/>
            <person name="Goolsby J.A."/>
            <person name="Tidwell J."/>
            <person name="Bellgard S.E."/>
            <person name="Bellgard M.I."/>
        </authorList>
    </citation>
    <scope>NUCLEOTIDE SEQUENCE</scope>
    <source>
        <tissue evidence="1">Shoot tissue taken approximately 20 cm above the soil surface</tissue>
    </source>
</reference>
<reference evidence="1" key="1">
    <citation type="submission" date="2014-09" db="EMBL/GenBank/DDBJ databases">
        <authorList>
            <person name="Magalhaes I.L.F."/>
            <person name="Oliveira U."/>
            <person name="Santos F.R."/>
            <person name="Vidigal T.H.D.A."/>
            <person name="Brescovit A.D."/>
            <person name="Santos A.J."/>
        </authorList>
    </citation>
    <scope>NUCLEOTIDE SEQUENCE</scope>
    <source>
        <tissue evidence="1">Shoot tissue taken approximately 20 cm above the soil surface</tissue>
    </source>
</reference>
<name>A0A0A9GMW3_ARUDO</name>